<name>A0ABU7J238_9GAMM</name>
<gene>
    <name evidence="2" type="ORF">QWY20_03070</name>
</gene>
<organism evidence="2 3">
    <name type="scientific">Alkalimonas cellulosilytica</name>
    <dbReference type="NCBI Taxonomy" id="3058395"/>
    <lineage>
        <taxon>Bacteria</taxon>
        <taxon>Pseudomonadati</taxon>
        <taxon>Pseudomonadota</taxon>
        <taxon>Gammaproteobacteria</taxon>
        <taxon>Alkalimonas</taxon>
    </lineage>
</organism>
<dbReference type="InterPro" id="IPR016181">
    <property type="entry name" value="Acyl_CoA_acyltransferase"/>
</dbReference>
<dbReference type="EC" id="2.3.1.-" evidence="2"/>
<feature type="domain" description="BioF2-like acetyltransferase" evidence="1">
    <location>
        <begin position="182"/>
        <end position="323"/>
    </location>
</feature>
<protein>
    <submittedName>
        <fullName evidence="2">GNAT family N-acetyltransferase</fullName>
        <ecNumber evidence="2">2.3.1.-</ecNumber>
    </submittedName>
</protein>
<evidence type="ECO:0000259" key="1">
    <source>
        <dbReference type="Pfam" id="PF13480"/>
    </source>
</evidence>
<dbReference type="GO" id="GO:0016746">
    <property type="term" value="F:acyltransferase activity"/>
    <property type="evidence" value="ECO:0007669"/>
    <property type="project" value="UniProtKB-KW"/>
</dbReference>
<evidence type="ECO:0000313" key="3">
    <source>
        <dbReference type="Proteomes" id="UP001336314"/>
    </source>
</evidence>
<accession>A0ABU7J238</accession>
<dbReference type="EMBL" id="JAUHLI010000002">
    <property type="protein sequence ID" value="MEE2000423.1"/>
    <property type="molecule type" value="Genomic_DNA"/>
</dbReference>
<keyword evidence="3" id="KW-1185">Reference proteome</keyword>
<reference evidence="2 3" key="1">
    <citation type="submission" date="2023-07" db="EMBL/GenBank/DDBJ databases">
        <title>Alkalimonas sp., MEB108 novel, alkaliphilic bacterium isolated from Lonar Lake, India.</title>
        <authorList>
            <person name="Joshi A."/>
            <person name="Thite S."/>
        </authorList>
    </citation>
    <scope>NUCLEOTIDE SEQUENCE [LARGE SCALE GENOMIC DNA]</scope>
    <source>
        <strain evidence="2 3">MEB108</strain>
    </source>
</reference>
<dbReference type="Gene3D" id="3.40.630.30">
    <property type="match status" value="1"/>
</dbReference>
<dbReference type="RefSeq" id="WP_330127563.1">
    <property type="nucleotide sequence ID" value="NZ_JAUHLI010000002.1"/>
</dbReference>
<dbReference type="SUPFAM" id="SSF55729">
    <property type="entry name" value="Acyl-CoA N-acyltransferases (Nat)"/>
    <property type="match status" value="1"/>
</dbReference>
<dbReference type="Pfam" id="PF13480">
    <property type="entry name" value="Acetyltransf_6"/>
    <property type="match status" value="1"/>
</dbReference>
<dbReference type="Proteomes" id="UP001336314">
    <property type="component" value="Unassembled WGS sequence"/>
</dbReference>
<keyword evidence="2" id="KW-0808">Transferase</keyword>
<evidence type="ECO:0000313" key="2">
    <source>
        <dbReference type="EMBL" id="MEE2000423.1"/>
    </source>
</evidence>
<sequence>MLKITAIQDQNHLLKDLERHLSLFDAQISIPVCNQFSWVKNWTDHYLQEHDKLFICIHKAQKKTVAYYSLYLKKVSFGYELRFIGSGEPEHTEVSSEFQDFVIQPEYLQQSLALFTEQVKQLSNCYRISFDKTLITSYCYQWLKTSQNGGWRVNVINAGNRYLLALANSEEVQIRQLVQSGLRRHARRFIDNENVITQYCNQQELLVDFFSDLIHLHSKHWQKRSKPGAFSSQQFRDFHYNFAKTMLRDNKLLLFKLVHQKKTIAVYYGFYHQATLYYYQSGISEASPLSNTGIAMHLVAMRHAREHGATYYDLMAGSLNSYKANYVHPGQSVLSISSTHPILFAALFVKRLFRKAFKMLKWKSKW</sequence>
<comment type="caution">
    <text evidence="2">The sequence shown here is derived from an EMBL/GenBank/DDBJ whole genome shotgun (WGS) entry which is preliminary data.</text>
</comment>
<dbReference type="InterPro" id="IPR038740">
    <property type="entry name" value="BioF2-like_GNAT_dom"/>
</dbReference>
<keyword evidence="2" id="KW-0012">Acyltransferase</keyword>
<proteinExistence type="predicted"/>